<proteinExistence type="predicted"/>
<name>A0A3B0YSR8_9ZZZZ</name>
<accession>A0A3B0YSR8</accession>
<gene>
    <name evidence="1" type="ORF">MNBD_GAMMA18-2137</name>
</gene>
<dbReference type="EMBL" id="UOFP01000014">
    <property type="protein sequence ID" value="VAW83918.1"/>
    <property type="molecule type" value="Genomic_DNA"/>
</dbReference>
<protein>
    <submittedName>
        <fullName evidence="1">Type III restriction enzyme, res subunit:DEAD/DEAH box helicase, N-terminal</fullName>
    </submittedName>
</protein>
<keyword evidence="1" id="KW-0347">Helicase</keyword>
<dbReference type="GO" id="GO:0004386">
    <property type="term" value="F:helicase activity"/>
    <property type="evidence" value="ECO:0007669"/>
    <property type="project" value="UniProtKB-KW"/>
</dbReference>
<reference evidence="1" key="1">
    <citation type="submission" date="2018-06" db="EMBL/GenBank/DDBJ databases">
        <authorList>
            <person name="Zhirakovskaya E."/>
        </authorList>
    </citation>
    <scope>NUCLEOTIDE SEQUENCE</scope>
</reference>
<evidence type="ECO:0000313" key="1">
    <source>
        <dbReference type="EMBL" id="VAW83918.1"/>
    </source>
</evidence>
<sequence>MKSLKFKHLPYQTEAMEAVVDCFAGQPKLSAMTYRIDPGREARKGETQTVDILSDGFKNTDLMLTHEQIFTNIKKVQQKQNLPISDTLVKTKSCTINLDTEMETGTGKTYCYIIKIKCAKKFFKKITSDQVVYDVVNSYEKLMEVVQG</sequence>
<organism evidence="1">
    <name type="scientific">hydrothermal vent metagenome</name>
    <dbReference type="NCBI Taxonomy" id="652676"/>
    <lineage>
        <taxon>unclassified sequences</taxon>
        <taxon>metagenomes</taxon>
        <taxon>ecological metagenomes</taxon>
    </lineage>
</organism>
<dbReference type="AlphaFoldDB" id="A0A3B0YSR8"/>
<keyword evidence="1" id="KW-0067">ATP-binding</keyword>
<keyword evidence="1" id="KW-0378">Hydrolase</keyword>
<keyword evidence="1" id="KW-0547">Nucleotide-binding</keyword>